<evidence type="ECO:0000313" key="2">
    <source>
        <dbReference type="Proteomes" id="UP001203284"/>
    </source>
</evidence>
<comment type="caution">
    <text evidence="1">The sequence shown here is derived from an EMBL/GenBank/DDBJ whole genome shotgun (WGS) entry which is preliminary data.</text>
</comment>
<dbReference type="RefSeq" id="WP_247030438.1">
    <property type="nucleotide sequence ID" value="NZ_JALKCH010000012.1"/>
</dbReference>
<dbReference type="EMBL" id="JALKCH010000012">
    <property type="protein sequence ID" value="MCK0198535.1"/>
    <property type="molecule type" value="Genomic_DNA"/>
</dbReference>
<sequence>MSAQTKPVVKDVPAIEEAVVRARPMLDAEAFARRVLKRWPKVMAKLGE</sequence>
<name>A0ABT0DF06_9HYPH</name>
<dbReference type="Proteomes" id="UP001203284">
    <property type="component" value="Unassembled WGS sequence"/>
</dbReference>
<evidence type="ECO:0000313" key="1">
    <source>
        <dbReference type="EMBL" id="MCK0198535.1"/>
    </source>
</evidence>
<accession>A0ABT0DF06</accession>
<organism evidence="1 2">
    <name type="scientific">Ancylobacter crimeensis</name>
    <dbReference type="NCBI Taxonomy" id="2579147"/>
    <lineage>
        <taxon>Bacteria</taxon>
        <taxon>Pseudomonadati</taxon>
        <taxon>Pseudomonadota</taxon>
        <taxon>Alphaproteobacteria</taxon>
        <taxon>Hyphomicrobiales</taxon>
        <taxon>Xanthobacteraceae</taxon>
        <taxon>Ancylobacter</taxon>
    </lineage>
</organism>
<keyword evidence="2" id="KW-1185">Reference proteome</keyword>
<gene>
    <name evidence="1" type="ORF">MWN34_16645</name>
</gene>
<protein>
    <recommendedName>
        <fullName evidence="3">DUF721 domain-containing protein</fullName>
    </recommendedName>
</protein>
<proteinExistence type="predicted"/>
<evidence type="ECO:0008006" key="3">
    <source>
        <dbReference type="Google" id="ProtNLM"/>
    </source>
</evidence>
<reference evidence="1 2" key="1">
    <citation type="submission" date="2022-04" db="EMBL/GenBank/DDBJ databases">
        <authorList>
            <person name="Grouzdev D.S."/>
            <person name="Pantiukh K.S."/>
            <person name="Krutkina M.S."/>
        </authorList>
    </citation>
    <scope>NUCLEOTIDE SEQUENCE [LARGE SCALE GENOMIC DNA]</scope>
    <source>
        <strain evidence="1 2">6x-1</strain>
    </source>
</reference>